<dbReference type="OrthoDB" id="6158762at2759"/>
<evidence type="ECO:0008006" key="3">
    <source>
        <dbReference type="Google" id="ProtNLM"/>
    </source>
</evidence>
<protein>
    <recommendedName>
        <fullName evidence="3">HAT C-terminal dimerisation domain-containing protein</fullName>
    </recommendedName>
</protein>
<sequence length="397" mass="45176">MAAFLKVQLTLKELNLTTEESKKGASERLKKACTTRWLSFDSSVKAVNSEYEAILQTVYALREKDPTALGLYKKVKQVKFIATIYILDEILPLLSIVSKTFQKGTIDFSKIGPTLEYTKEQLNKVMECESPIVKLKHDLEEGKRLHVLEIKVTDPMITEVTNLLKNYFSTLIENIDKRFGDSLPVLTALSIFDPLRVPEKEHVGFSSYRQNQMKVLCTHFTSHINGEDEEPKKQEMAQMVTEFAKFKYDMITLKKEIPEECKPENAPCAVSSLEWSLQKIVQAAHFYLSCIADASLATPVSNAWSERGASCIKRVKTRLRSRISNDMLQTLMYVSINGERPSEASTTMKNSVDNWIKQKKRRRLPRVSNTTRTGSLLTARNDITVQDFSCQTDDVPV</sequence>
<dbReference type="PANTHER" id="PTHR46880:SF5">
    <property type="entry name" value="DUF4371 DOMAIN-CONTAINING PROTEIN"/>
    <property type="match status" value="1"/>
</dbReference>
<dbReference type="EMBL" id="UYJE01009242">
    <property type="protein sequence ID" value="VDI71618.1"/>
    <property type="molecule type" value="Genomic_DNA"/>
</dbReference>
<dbReference type="Proteomes" id="UP000596742">
    <property type="component" value="Unassembled WGS sequence"/>
</dbReference>
<dbReference type="PANTHER" id="PTHR46880">
    <property type="entry name" value="RAS-ASSOCIATING DOMAIN-CONTAINING PROTEIN"/>
    <property type="match status" value="1"/>
</dbReference>
<comment type="caution">
    <text evidence="1">The sequence shown here is derived from an EMBL/GenBank/DDBJ whole genome shotgun (WGS) entry which is preliminary data.</text>
</comment>
<dbReference type="SUPFAM" id="SSF53098">
    <property type="entry name" value="Ribonuclease H-like"/>
    <property type="match status" value="1"/>
</dbReference>
<dbReference type="AlphaFoldDB" id="A0A8B6GZM2"/>
<reference evidence="1" key="1">
    <citation type="submission" date="2018-11" db="EMBL/GenBank/DDBJ databases">
        <authorList>
            <person name="Alioto T."/>
            <person name="Alioto T."/>
        </authorList>
    </citation>
    <scope>NUCLEOTIDE SEQUENCE</scope>
</reference>
<organism evidence="1 2">
    <name type="scientific">Mytilus galloprovincialis</name>
    <name type="common">Mediterranean mussel</name>
    <dbReference type="NCBI Taxonomy" id="29158"/>
    <lineage>
        <taxon>Eukaryota</taxon>
        <taxon>Metazoa</taxon>
        <taxon>Spiralia</taxon>
        <taxon>Lophotrochozoa</taxon>
        <taxon>Mollusca</taxon>
        <taxon>Bivalvia</taxon>
        <taxon>Autobranchia</taxon>
        <taxon>Pteriomorphia</taxon>
        <taxon>Mytilida</taxon>
        <taxon>Mytiloidea</taxon>
        <taxon>Mytilidae</taxon>
        <taxon>Mytilinae</taxon>
        <taxon>Mytilus</taxon>
    </lineage>
</organism>
<accession>A0A8B6GZM2</accession>
<name>A0A8B6GZM2_MYTGA</name>
<evidence type="ECO:0000313" key="1">
    <source>
        <dbReference type="EMBL" id="VDI71618.1"/>
    </source>
</evidence>
<proteinExistence type="predicted"/>
<gene>
    <name evidence="1" type="ORF">MGAL_10B050342</name>
</gene>
<dbReference type="InterPro" id="IPR012337">
    <property type="entry name" value="RNaseH-like_sf"/>
</dbReference>
<evidence type="ECO:0000313" key="2">
    <source>
        <dbReference type="Proteomes" id="UP000596742"/>
    </source>
</evidence>
<keyword evidence="2" id="KW-1185">Reference proteome</keyword>